<feature type="transmembrane region" description="Helical" evidence="6">
    <location>
        <begin position="152"/>
        <end position="169"/>
    </location>
</feature>
<feature type="transmembrane region" description="Helical" evidence="6">
    <location>
        <begin position="417"/>
        <end position="434"/>
    </location>
</feature>
<dbReference type="InterPro" id="IPR050833">
    <property type="entry name" value="Poly_Biosynth_Transport"/>
</dbReference>
<organism evidence="7 8">
    <name type="scientific">Flavobacterium alvei</name>
    <dbReference type="NCBI Taxonomy" id="2080416"/>
    <lineage>
        <taxon>Bacteria</taxon>
        <taxon>Pseudomonadati</taxon>
        <taxon>Bacteroidota</taxon>
        <taxon>Flavobacteriia</taxon>
        <taxon>Flavobacteriales</taxon>
        <taxon>Flavobacteriaceae</taxon>
        <taxon>Flavobacterium</taxon>
    </lineage>
</organism>
<keyword evidence="8" id="KW-1185">Reference proteome</keyword>
<feature type="transmembrane region" description="Helical" evidence="6">
    <location>
        <begin position="217"/>
        <end position="241"/>
    </location>
</feature>
<feature type="transmembrane region" description="Helical" evidence="6">
    <location>
        <begin position="89"/>
        <end position="107"/>
    </location>
</feature>
<reference evidence="7 8" key="1">
    <citation type="submission" date="2018-01" db="EMBL/GenBank/DDBJ databases">
        <authorList>
            <person name="Gaut B.S."/>
            <person name="Morton B.R."/>
            <person name="Clegg M.T."/>
            <person name="Duvall M.R."/>
        </authorList>
    </citation>
    <scope>NUCLEOTIDE SEQUENCE [LARGE SCALE GENOMIC DNA]</scope>
    <source>
        <strain evidence="7 8">HR-AY</strain>
    </source>
</reference>
<dbReference type="InterPro" id="IPR002797">
    <property type="entry name" value="Polysacc_synth"/>
</dbReference>
<keyword evidence="5 6" id="KW-0472">Membrane</keyword>
<evidence type="ECO:0000313" key="8">
    <source>
        <dbReference type="Proteomes" id="UP000237310"/>
    </source>
</evidence>
<gene>
    <name evidence="7" type="ORF">C3L50_12540</name>
</gene>
<evidence type="ECO:0000256" key="4">
    <source>
        <dbReference type="ARBA" id="ARBA00022989"/>
    </source>
</evidence>
<accession>A0A2S5A734</accession>
<feature type="transmembrane region" description="Helical" evidence="6">
    <location>
        <begin position="175"/>
        <end position="193"/>
    </location>
</feature>
<feature type="transmembrane region" description="Helical" evidence="6">
    <location>
        <begin position="440"/>
        <end position="465"/>
    </location>
</feature>
<feature type="transmembrane region" description="Helical" evidence="6">
    <location>
        <begin position="299"/>
        <end position="319"/>
    </location>
</feature>
<dbReference type="OrthoDB" id="385011at2"/>
<feature type="transmembrane region" description="Helical" evidence="6">
    <location>
        <begin position="12"/>
        <end position="33"/>
    </location>
</feature>
<comment type="subcellular location">
    <subcellularLocation>
        <location evidence="1">Cell membrane</location>
        <topology evidence="1">Multi-pass membrane protein</topology>
    </subcellularLocation>
</comment>
<feature type="transmembrane region" description="Helical" evidence="6">
    <location>
        <begin position="325"/>
        <end position="346"/>
    </location>
</feature>
<dbReference type="RefSeq" id="WP_103806531.1">
    <property type="nucleotide sequence ID" value="NZ_PQVG01000007.1"/>
</dbReference>
<name>A0A2S5A734_9FLAO</name>
<evidence type="ECO:0000256" key="2">
    <source>
        <dbReference type="ARBA" id="ARBA00022475"/>
    </source>
</evidence>
<dbReference type="AlphaFoldDB" id="A0A2S5A734"/>
<dbReference type="Proteomes" id="UP000237310">
    <property type="component" value="Unassembled WGS sequence"/>
</dbReference>
<evidence type="ECO:0000256" key="3">
    <source>
        <dbReference type="ARBA" id="ARBA00022692"/>
    </source>
</evidence>
<dbReference type="PANTHER" id="PTHR30250:SF11">
    <property type="entry name" value="O-ANTIGEN TRANSPORTER-RELATED"/>
    <property type="match status" value="1"/>
</dbReference>
<feature type="transmembrane region" description="Helical" evidence="6">
    <location>
        <begin position="253"/>
        <end position="279"/>
    </location>
</feature>
<comment type="caution">
    <text evidence="7">The sequence shown here is derived from an EMBL/GenBank/DDBJ whole genome shotgun (WGS) entry which is preliminary data.</text>
</comment>
<evidence type="ECO:0000256" key="5">
    <source>
        <dbReference type="ARBA" id="ARBA00023136"/>
    </source>
</evidence>
<feature type="transmembrane region" description="Helical" evidence="6">
    <location>
        <begin position="385"/>
        <end position="405"/>
    </location>
</feature>
<evidence type="ECO:0008006" key="9">
    <source>
        <dbReference type="Google" id="ProtNLM"/>
    </source>
</evidence>
<feature type="transmembrane region" description="Helical" evidence="6">
    <location>
        <begin position="358"/>
        <end position="379"/>
    </location>
</feature>
<keyword evidence="3 6" id="KW-0812">Transmembrane</keyword>
<evidence type="ECO:0000256" key="1">
    <source>
        <dbReference type="ARBA" id="ARBA00004651"/>
    </source>
</evidence>
<proteinExistence type="predicted"/>
<feature type="transmembrane region" description="Helical" evidence="6">
    <location>
        <begin position="119"/>
        <end position="140"/>
    </location>
</feature>
<evidence type="ECO:0000256" key="6">
    <source>
        <dbReference type="SAM" id="Phobius"/>
    </source>
</evidence>
<evidence type="ECO:0000313" key="7">
    <source>
        <dbReference type="EMBL" id="POY38097.1"/>
    </source>
</evidence>
<feature type="transmembrane region" description="Helical" evidence="6">
    <location>
        <begin position="45"/>
        <end position="68"/>
    </location>
</feature>
<dbReference type="GO" id="GO:0005886">
    <property type="term" value="C:plasma membrane"/>
    <property type="evidence" value="ECO:0007669"/>
    <property type="project" value="UniProtKB-SubCell"/>
</dbReference>
<keyword evidence="2" id="KW-1003">Cell membrane</keyword>
<dbReference type="EMBL" id="PQVG01000007">
    <property type="protein sequence ID" value="POY38097.1"/>
    <property type="molecule type" value="Genomic_DNA"/>
</dbReference>
<sequence>MKQSAKEAILNFSYVFLSQGFSLILSISMSFIVPKILGIEGFGYWQFFLFLSSYVGFFHLGLLDGIYLRYGGKSFSDVNNTLLHSQFRILFALELIVGLFVTLFALFCSNDPHKKSILIFASIYLILSNLSTFFGTVFQAFNKMKLFSISTVIDKVVFLVFLFFLFSFQVKNSEYYIFFYVIARLFGLIYAIYQGKAILFTKALDLKKSLIEFKENISVGSLLMLSNIAGMLVLGVGRYLIEKTWGIVIFGKISLSLSLTAFFLLFISQVSIVLFPLLIQRGSEQQKKVYVVGLDFLNIILNGIFLFFPIVVLFIKVWLPSYTDSITYFVILLPLCLFDGKMQILFSTYMKILRKEKLLLLFNIISLVIVTLFSIIGVMMKNLNFVLFSMTIAVAIRSIIIETYLSNFFGLSSFKKTVYNIFLSVLFCYVMIAFEPIKGFVVFLSFYVLYLILIKKEIIHIVSFIKELKAK</sequence>
<dbReference type="Pfam" id="PF01943">
    <property type="entry name" value="Polysacc_synt"/>
    <property type="match status" value="1"/>
</dbReference>
<protein>
    <recommendedName>
        <fullName evidence="9">Polysaccharide biosynthesis protein</fullName>
    </recommendedName>
</protein>
<dbReference type="PANTHER" id="PTHR30250">
    <property type="entry name" value="PST FAMILY PREDICTED COLANIC ACID TRANSPORTER"/>
    <property type="match status" value="1"/>
</dbReference>
<keyword evidence="4 6" id="KW-1133">Transmembrane helix</keyword>